<evidence type="ECO:0000313" key="1">
    <source>
        <dbReference type="EMBL" id="SCA55411.1"/>
    </source>
</evidence>
<evidence type="ECO:0000313" key="2">
    <source>
        <dbReference type="Proteomes" id="UP000231658"/>
    </source>
</evidence>
<proteinExistence type="predicted"/>
<dbReference type="Proteomes" id="UP000231658">
    <property type="component" value="Unassembled WGS sequence"/>
</dbReference>
<protein>
    <submittedName>
        <fullName evidence="1">Uncharacterized protein</fullName>
    </submittedName>
</protein>
<dbReference type="AlphaFoldDB" id="A0A1C3RDV6"/>
<reference evidence="1 2" key="1">
    <citation type="submission" date="2016-07" db="EMBL/GenBank/DDBJ databases">
        <authorList>
            <person name="Lefevre C.T."/>
        </authorList>
    </citation>
    <scope>NUCLEOTIDE SEQUENCE [LARGE SCALE GENOMIC DNA]</scope>
    <source>
        <strain evidence="1">PR1</strain>
    </source>
</reference>
<name>A0A1C3RDV6_9PROT</name>
<organism evidence="1 2">
    <name type="scientific">Candidatus Terasakiella magnetica</name>
    <dbReference type="NCBI Taxonomy" id="1867952"/>
    <lineage>
        <taxon>Bacteria</taxon>
        <taxon>Pseudomonadati</taxon>
        <taxon>Pseudomonadota</taxon>
        <taxon>Alphaproteobacteria</taxon>
        <taxon>Rhodospirillales</taxon>
        <taxon>Terasakiellaceae</taxon>
        <taxon>Terasakiella</taxon>
    </lineage>
</organism>
<keyword evidence="2" id="KW-1185">Reference proteome</keyword>
<sequence>MKTLEFNNRDHDIDYSAIIARMKHAFGTETINSTDLYSNEDQTITMRFSSNADFWKLMIICDSEREYDVVCNELDYAGLYKRTDLF</sequence>
<accession>A0A1C3RDV6</accession>
<gene>
    <name evidence="1" type="ORF">MTBPR1_100052</name>
</gene>
<dbReference type="EMBL" id="FLYE01000002">
    <property type="protein sequence ID" value="SCA55411.1"/>
    <property type="molecule type" value="Genomic_DNA"/>
</dbReference>